<protein>
    <submittedName>
        <fullName evidence="2">Uncharacterized protein</fullName>
    </submittedName>
</protein>
<organism evidence="2 3">
    <name type="scientific">Trypanosoma cruzi Dm28c</name>
    <dbReference type="NCBI Taxonomy" id="1416333"/>
    <lineage>
        <taxon>Eukaryota</taxon>
        <taxon>Discoba</taxon>
        <taxon>Euglenozoa</taxon>
        <taxon>Kinetoplastea</taxon>
        <taxon>Metakinetoplastina</taxon>
        <taxon>Trypanosomatida</taxon>
        <taxon>Trypanosomatidae</taxon>
        <taxon>Trypanosoma</taxon>
        <taxon>Schizotrypanum</taxon>
    </lineage>
</organism>
<dbReference type="VEuPathDB" id="TriTrypDB:TCDM_11141"/>
<feature type="region of interest" description="Disordered" evidence="1">
    <location>
        <begin position="272"/>
        <end position="323"/>
    </location>
</feature>
<evidence type="ECO:0000313" key="3">
    <source>
        <dbReference type="Proteomes" id="UP000017861"/>
    </source>
</evidence>
<proteinExistence type="predicted"/>
<gene>
    <name evidence="2" type="ORF">TCDM_11141</name>
</gene>
<sequence>MHADDRTLVALCADLRACGAAMPAAGSVVATWGAEHCLRIDADRSGAALFCIASNGTSDEDTADRRLGGGNPRVNPTWCVCSAMRLIDFSISFRTSPPLQGRPCPFAIGCGWAQRLGRPITPCDPVWSDASTLRCTTAVRQSHRVRLPLIPTAWGCGTAAAAQRFSAHTHHRRMLLPTWTPVQHRCGGSLSSAHSHSTNASRVSGIWRTCVAQPRLETMGSPIHWKAATTISLPGDAVLDGLRRVRHHMLSTALLPGTLRAAAGWAYSSHGTPGTPWTVSDDRPLKRRTPLRDHASGSAALPLDSPDSRAPCGPHRAASGSLA</sequence>
<evidence type="ECO:0000256" key="1">
    <source>
        <dbReference type="SAM" id="MobiDB-lite"/>
    </source>
</evidence>
<accession>V5B151</accession>
<dbReference type="Proteomes" id="UP000017861">
    <property type="component" value="Unassembled WGS sequence"/>
</dbReference>
<reference evidence="2 3" key="1">
    <citation type="journal article" date="2014" name="Genome Announc.">
        <title>Trypanosoma cruzi Clone Dm28c Draft Genome Sequence.</title>
        <authorList>
            <person name="Grisard E.C."/>
            <person name="Teixeira S.M."/>
            <person name="de Almeida L.G."/>
            <person name="Stoco P.H."/>
            <person name="Gerber A.L."/>
            <person name="Talavera-Lopez C."/>
            <person name="Lima O.C."/>
            <person name="Andersson B."/>
            <person name="de Vasconcelos A.T."/>
        </authorList>
    </citation>
    <scope>NUCLEOTIDE SEQUENCE [LARGE SCALE GENOMIC DNA]</scope>
    <source>
        <strain evidence="2 3">Dm28c</strain>
    </source>
</reference>
<evidence type="ECO:0000313" key="2">
    <source>
        <dbReference type="EMBL" id="ESS61284.1"/>
    </source>
</evidence>
<name>V5B151_TRYCR</name>
<comment type="caution">
    <text evidence="2">The sequence shown here is derived from an EMBL/GenBank/DDBJ whole genome shotgun (WGS) entry which is preliminary data.</text>
</comment>
<feature type="compositionally biased region" description="Basic and acidic residues" evidence="1">
    <location>
        <begin position="280"/>
        <end position="295"/>
    </location>
</feature>
<dbReference type="AlphaFoldDB" id="V5B151"/>
<dbReference type="EMBL" id="AYLP01000311">
    <property type="protein sequence ID" value="ESS61284.1"/>
    <property type="molecule type" value="Genomic_DNA"/>
</dbReference>